<dbReference type="AlphaFoldDB" id="A0A8T0S7K3"/>
<dbReference type="EMBL" id="CM029045">
    <property type="protein sequence ID" value="KAG2595092.1"/>
    <property type="molecule type" value="Genomic_DNA"/>
</dbReference>
<protein>
    <submittedName>
        <fullName evidence="1">Uncharacterized protein</fullName>
    </submittedName>
</protein>
<reference evidence="1" key="1">
    <citation type="submission" date="2020-05" db="EMBL/GenBank/DDBJ databases">
        <title>WGS assembly of Panicum virgatum.</title>
        <authorList>
            <person name="Lovell J.T."/>
            <person name="Jenkins J."/>
            <person name="Shu S."/>
            <person name="Juenger T.E."/>
            <person name="Schmutz J."/>
        </authorList>
    </citation>
    <scope>NUCLEOTIDE SEQUENCE</scope>
    <source>
        <strain evidence="1">AP13</strain>
    </source>
</reference>
<name>A0A8T0S7K3_PANVG</name>
<dbReference type="Proteomes" id="UP000823388">
    <property type="component" value="Chromosome 5K"/>
</dbReference>
<keyword evidence="2" id="KW-1185">Reference proteome</keyword>
<proteinExistence type="predicted"/>
<comment type="caution">
    <text evidence="1">The sequence shown here is derived from an EMBL/GenBank/DDBJ whole genome shotgun (WGS) entry which is preliminary data.</text>
</comment>
<evidence type="ECO:0000313" key="2">
    <source>
        <dbReference type="Proteomes" id="UP000823388"/>
    </source>
</evidence>
<sequence>MSPMRWKASHFMIATVTVWGGLVYAGFELFDPEERNKKTLAKAKALALAKSKAK</sequence>
<evidence type="ECO:0000313" key="1">
    <source>
        <dbReference type="EMBL" id="KAG2595092.1"/>
    </source>
</evidence>
<gene>
    <name evidence="1" type="ORF">PVAP13_5KG049800</name>
</gene>
<accession>A0A8T0S7K3</accession>
<organism evidence="1 2">
    <name type="scientific">Panicum virgatum</name>
    <name type="common">Blackwell switchgrass</name>
    <dbReference type="NCBI Taxonomy" id="38727"/>
    <lineage>
        <taxon>Eukaryota</taxon>
        <taxon>Viridiplantae</taxon>
        <taxon>Streptophyta</taxon>
        <taxon>Embryophyta</taxon>
        <taxon>Tracheophyta</taxon>
        <taxon>Spermatophyta</taxon>
        <taxon>Magnoliopsida</taxon>
        <taxon>Liliopsida</taxon>
        <taxon>Poales</taxon>
        <taxon>Poaceae</taxon>
        <taxon>PACMAD clade</taxon>
        <taxon>Panicoideae</taxon>
        <taxon>Panicodae</taxon>
        <taxon>Paniceae</taxon>
        <taxon>Panicinae</taxon>
        <taxon>Panicum</taxon>
        <taxon>Panicum sect. Hiantes</taxon>
    </lineage>
</organism>